<keyword evidence="3" id="KW-1185">Reference proteome</keyword>
<dbReference type="InParanoid" id="A0A804ITD9"/>
<dbReference type="EnsemblPlants" id="Ma04_t24430.1">
    <property type="protein sequence ID" value="Ma04_p24430.1"/>
    <property type="gene ID" value="Ma04_g24430"/>
</dbReference>
<sequence>MAKIVASPPRSICCLCSSGNLISGKKKQRKPWCTATGMASLVLQRCSTQHKPPPWRVSTSPFPSIL</sequence>
<protein>
    <submittedName>
        <fullName evidence="1">(wild Malaysian banana) hypothetical protein</fullName>
    </submittedName>
</protein>
<organism evidence="2 3">
    <name type="scientific">Musa acuminata subsp. malaccensis</name>
    <name type="common">Wild banana</name>
    <name type="synonym">Musa malaccensis</name>
    <dbReference type="NCBI Taxonomy" id="214687"/>
    <lineage>
        <taxon>Eukaryota</taxon>
        <taxon>Viridiplantae</taxon>
        <taxon>Streptophyta</taxon>
        <taxon>Embryophyta</taxon>
        <taxon>Tracheophyta</taxon>
        <taxon>Spermatophyta</taxon>
        <taxon>Magnoliopsida</taxon>
        <taxon>Liliopsida</taxon>
        <taxon>Zingiberales</taxon>
        <taxon>Musaceae</taxon>
        <taxon>Musa</taxon>
    </lineage>
</organism>
<dbReference type="EMBL" id="HG996469">
    <property type="protein sequence ID" value="CAG1843254.1"/>
    <property type="molecule type" value="Genomic_DNA"/>
</dbReference>
<dbReference type="AlphaFoldDB" id="A0A804ITD9"/>
<reference evidence="1" key="1">
    <citation type="submission" date="2021-03" db="EMBL/GenBank/DDBJ databases">
        <authorList>
            <consortium name="Genoscope - CEA"/>
            <person name="William W."/>
        </authorList>
    </citation>
    <scope>NUCLEOTIDE SEQUENCE</scope>
    <source>
        <strain evidence="1">Doubled-haploid Pahang</strain>
    </source>
</reference>
<gene>
    <name evidence="1" type="ORF">GSMUA_130490.1</name>
</gene>
<name>A0A804ITD9_MUSAM</name>
<evidence type="ECO:0000313" key="2">
    <source>
        <dbReference type="EnsemblPlants" id="Ma04_p24430.1"/>
    </source>
</evidence>
<proteinExistence type="predicted"/>
<evidence type="ECO:0000313" key="3">
    <source>
        <dbReference type="Proteomes" id="UP000012960"/>
    </source>
</evidence>
<dbReference type="Proteomes" id="UP000012960">
    <property type="component" value="Unplaced"/>
</dbReference>
<reference evidence="2" key="2">
    <citation type="submission" date="2021-05" db="UniProtKB">
        <authorList>
            <consortium name="EnsemblPlants"/>
        </authorList>
    </citation>
    <scope>IDENTIFICATION</scope>
    <source>
        <strain evidence="2">subsp. malaccensis</strain>
    </source>
</reference>
<dbReference type="Gramene" id="Ma04_t24430.1">
    <property type="protein sequence ID" value="Ma04_p24430.1"/>
    <property type="gene ID" value="Ma04_g24430"/>
</dbReference>
<evidence type="ECO:0000313" key="1">
    <source>
        <dbReference type="EMBL" id="CAG1843254.1"/>
    </source>
</evidence>
<accession>A0A804ITD9</accession>